<dbReference type="InterPro" id="IPR024943">
    <property type="entry name" value="Enhancer_polycomb"/>
</dbReference>
<dbReference type="GO" id="GO:0005634">
    <property type="term" value="C:nucleus"/>
    <property type="evidence" value="ECO:0007669"/>
    <property type="project" value="UniProtKB-SubCell"/>
</dbReference>
<dbReference type="InterPro" id="IPR035892">
    <property type="entry name" value="C2_domain_sf"/>
</dbReference>
<feature type="region of interest" description="Disordered" evidence="8">
    <location>
        <begin position="896"/>
        <end position="961"/>
    </location>
</feature>
<dbReference type="Pfam" id="PF10513">
    <property type="entry name" value="EPL1"/>
    <property type="match status" value="1"/>
</dbReference>
<feature type="domain" description="Enhancer of polycomb-like N-terminal" evidence="9">
    <location>
        <begin position="606"/>
        <end position="757"/>
    </location>
</feature>
<evidence type="ECO:0000256" key="8">
    <source>
        <dbReference type="SAM" id="MobiDB-lite"/>
    </source>
</evidence>
<keyword evidence="5 7" id="KW-0539">Nucleus</keyword>
<evidence type="ECO:0000256" key="1">
    <source>
        <dbReference type="ARBA" id="ARBA00004123"/>
    </source>
</evidence>
<evidence type="ECO:0000256" key="6">
    <source>
        <dbReference type="PROSITE-ProRule" id="PRU00023"/>
    </source>
</evidence>
<dbReference type="SUPFAM" id="SSF49562">
    <property type="entry name" value="C2 domain (Calcium/lipid-binding domain, CaLB)"/>
    <property type="match status" value="1"/>
</dbReference>
<evidence type="ECO:0000256" key="2">
    <source>
        <dbReference type="ARBA" id="ARBA00008035"/>
    </source>
</evidence>
<dbReference type="EMBL" id="JASMQC010000002">
    <property type="protein sequence ID" value="KAK1946948.1"/>
    <property type="molecule type" value="Genomic_DNA"/>
</dbReference>
<dbReference type="GO" id="GO:0006357">
    <property type="term" value="P:regulation of transcription by RNA polymerase II"/>
    <property type="evidence" value="ECO:0007669"/>
    <property type="project" value="InterPro"/>
</dbReference>
<dbReference type="PROSITE" id="PS50297">
    <property type="entry name" value="ANK_REP_REGION"/>
    <property type="match status" value="2"/>
</dbReference>
<evidence type="ECO:0000256" key="7">
    <source>
        <dbReference type="RuleBase" id="RU361124"/>
    </source>
</evidence>
<comment type="subcellular location">
    <subcellularLocation>
        <location evidence="1 7">Nucleus</location>
    </subcellularLocation>
</comment>
<sequence length="1164" mass="129733">MQVRKMQGVQQPPELLAYKALQAVQRGNAEELAKLIQAGANAHVINAVVKTNTSPNGRPDREAKGGLLYHAVEKENIELVKVLLGNGAEVNGSKQDESPPPLRAAVVQKNLELVTLLLKRGANVNKKYTIAAGSSKLTTTVLFESTTEPIYNVLLRRGGDVSIKDSKGDTPLHVHAEQWNASFVNELVEHGADVNALDKENCTPLLRAIQQWGFREGGAEEGDFIDVCHILMSHKATPPFAEDITSKPEYAEQLLKRLQIVKEWVAQRNVGMVVLSHLPVEIYHRGVAEITTYFTANTLVPVTVEQSDTRTEALLEAPRRQTKTGLPAAWTPGEEILQRKVEILPALDHSPSSKVQMPSDDDITPFPGRQDPEPVQPDQEFKRKRSGSAAWPVREELVPLDEIPALSELSVPPIESPVTTVIAATSPARPANVVKPMSSFKNAVEDSPNKPASPRLDSLPPVSSRSGQPVLAPLQLYHLKIMCATGLRRVLKIRRQNPYCVCRLVRGDSEVLLQVQTAVHPGGGEGPTWRGQVFELALTPEQTRTCTLVFVLKHSAVVTSLDERIAVGMMPFPYIPIGHSLTHKLLLMNNDKPAGRLRMRRSSLRPRQIDIHARMRVIREEEDLDADDDGAAGSSQPHVTFQQLVATLEARQQAASQSKRKKKDIPIPVILSVPSYDVSVPADFDVPTSYVRFQALPRDEDSTGTEALGPETQDVEVDLDLDDMRWLRRHPKYGVDGDPRYQLSRERFAQMLDALEKASALLNPNVMTLAEAEDVFAKRLNMHKTPLNRVTCDVYAYWAAKRQKMRRPLLRRFWPQTPLNDTNPHAVFRPREKERYKLRKHRKNDLEGFRKLQQLRVDFERVRRLLDLVRRRERAKRLQLDFLDEIRRQAEHELTNRGSNAAVRKPVIPVDEEREHHKKKKKKKKKHREGENGSSAGDTSGDSKAGSSSKPGKVDAAAADGPQIAPTFMEYDTSANFVMEYTDGSPREFKEPVYPSYPLSPPKLMAAMFQQPPKYRCRGRIGRGGRLIMDRIPVPSSRYYGVTETNAPTLKLTPSIPSAGMTGSVTPENGVASIPTANSELGIAANHGAFLVHESAVHPPMNKINLITSKRIDEIYNMSDSEDEILEPLSSSVYETPTRKPSGGKGLHSTHTESGRKVKFTLDI</sequence>
<dbReference type="InterPro" id="IPR019542">
    <property type="entry name" value="Enhancer_polycomb-like_N"/>
</dbReference>
<accession>A0AAD9GZ67</accession>
<feature type="region of interest" description="Disordered" evidence="8">
    <location>
        <begin position="441"/>
        <end position="464"/>
    </location>
</feature>
<organism evidence="10 11">
    <name type="scientific">Phytophthora citrophthora</name>
    <dbReference type="NCBI Taxonomy" id="4793"/>
    <lineage>
        <taxon>Eukaryota</taxon>
        <taxon>Sar</taxon>
        <taxon>Stramenopiles</taxon>
        <taxon>Oomycota</taxon>
        <taxon>Peronosporomycetes</taxon>
        <taxon>Peronosporales</taxon>
        <taxon>Peronosporaceae</taxon>
        <taxon>Phytophthora</taxon>
    </lineage>
</organism>
<dbReference type="AlphaFoldDB" id="A0AAD9GZ67"/>
<keyword evidence="3 7" id="KW-0805">Transcription regulation</keyword>
<dbReference type="SUPFAM" id="SSF48403">
    <property type="entry name" value="Ankyrin repeat"/>
    <property type="match status" value="1"/>
</dbReference>
<dbReference type="Pfam" id="PF12796">
    <property type="entry name" value="Ank_2"/>
    <property type="match status" value="2"/>
</dbReference>
<reference evidence="10" key="1">
    <citation type="submission" date="2023-08" db="EMBL/GenBank/DDBJ databases">
        <title>Reference Genome Resource for the Citrus Pathogen Phytophthora citrophthora.</title>
        <authorList>
            <person name="Moller H."/>
            <person name="Coetzee B."/>
            <person name="Rose L.J."/>
            <person name="Van Niekerk J.M."/>
        </authorList>
    </citation>
    <scope>NUCLEOTIDE SEQUENCE</scope>
    <source>
        <strain evidence="10">STE-U-9442</strain>
    </source>
</reference>
<dbReference type="Proteomes" id="UP001259832">
    <property type="component" value="Unassembled WGS sequence"/>
</dbReference>
<comment type="caution">
    <text evidence="10">The sequence shown here is derived from an EMBL/GenBank/DDBJ whole genome shotgun (WGS) entry which is preliminary data.</text>
</comment>
<dbReference type="GO" id="GO:0035267">
    <property type="term" value="C:NuA4 histone acetyltransferase complex"/>
    <property type="evidence" value="ECO:0007669"/>
    <property type="project" value="InterPro"/>
</dbReference>
<evidence type="ECO:0000256" key="4">
    <source>
        <dbReference type="ARBA" id="ARBA00023163"/>
    </source>
</evidence>
<dbReference type="Gene3D" id="1.25.40.20">
    <property type="entry name" value="Ankyrin repeat-containing domain"/>
    <property type="match status" value="2"/>
</dbReference>
<evidence type="ECO:0000256" key="3">
    <source>
        <dbReference type="ARBA" id="ARBA00023015"/>
    </source>
</evidence>
<feature type="compositionally biased region" description="Basic residues" evidence="8">
    <location>
        <begin position="916"/>
        <end position="927"/>
    </location>
</feature>
<keyword evidence="4 7" id="KW-0804">Transcription</keyword>
<feature type="compositionally biased region" description="Polar residues" evidence="8">
    <location>
        <begin position="932"/>
        <end position="950"/>
    </location>
</feature>
<evidence type="ECO:0000313" key="11">
    <source>
        <dbReference type="Proteomes" id="UP001259832"/>
    </source>
</evidence>
<feature type="region of interest" description="Disordered" evidence="8">
    <location>
        <begin position="1134"/>
        <end position="1154"/>
    </location>
</feature>
<proteinExistence type="inferred from homology"/>
<evidence type="ECO:0000259" key="9">
    <source>
        <dbReference type="Pfam" id="PF10513"/>
    </source>
</evidence>
<feature type="repeat" description="ANK" evidence="6">
    <location>
        <begin position="97"/>
        <end position="129"/>
    </location>
</feature>
<name>A0AAD9GZ67_9STRA</name>
<evidence type="ECO:0000313" key="10">
    <source>
        <dbReference type="EMBL" id="KAK1946948.1"/>
    </source>
</evidence>
<comment type="similarity">
    <text evidence="2 7">Belongs to the enhancer of polycomb family.</text>
</comment>
<evidence type="ECO:0000256" key="5">
    <source>
        <dbReference type="ARBA" id="ARBA00023242"/>
    </source>
</evidence>
<dbReference type="PANTHER" id="PTHR14898">
    <property type="entry name" value="ENHANCER OF POLYCOMB"/>
    <property type="match status" value="1"/>
</dbReference>
<keyword evidence="11" id="KW-1185">Reference proteome</keyword>
<dbReference type="InterPro" id="IPR036770">
    <property type="entry name" value="Ankyrin_rpt-contain_sf"/>
</dbReference>
<dbReference type="SMART" id="SM00248">
    <property type="entry name" value="ANK"/>
    <property type="match status" value="4"/>
</dbReference>
<feature type="repeat" description="ANK" evidence="6">
    <location>
        <begin position="167"/>
        <end position="199"/>
    </location>
</feature>
<protein>
    <recommendedName>
        <fullName evidence="7">Enhancer of polycomb-like protein</fullName>
    </recommendedName>
</protein>
<feature type="region of interest" description="Disordered" evidence="8">
    <location>
        <begin position="348"/>
        <end position="388"/>
    </location>
</feature>
<gene>
    <name evidence="10" type="ORF">P3T76_000958</name>
</gene>
<keyword evidence="6" id="KW-0040">ANK repeat</keyword>
<dbReference type="InterPro" id="IPR002110">
    <property type="entry name" value="Ankyrin_rpt"/>
</dbReference>
<dbReference type="PROSITE" id="PS50088">
    <property type="entry name" value="ANK_REPEAT"/>
    <property type="match status" value="3"/>
</dbReference>
<feature type="repeat" description="ANK" evidence="6">
    <location>
        <begin position="68"/>
        <end position="95"/>
    </location>
</feature>